<dbReference type="AlphaFoldDB" id="A0A1B3ZBN0"/>
<protein>
    <recommendedName>
        <fullName evidence="1">Putative restriction endonuclease domain-containing protein</fullName>
    </recommendedName>
</protein>
<dbReference type="RefSeq" id="WP_069205396.1">
    <property type="nucleotide sequence ID" value="NZ_CP014168.1"/>
</dbReference>
<keyword evidence="3" id="KW-1185">Reference proteome</keyword>
<dbReference type="PANTHER" id="PTHR35400:SF3">
    <property type="entry name" value="SLL1072 PROTEIN"/>
    <property type="match status" value="1"/>
</dbReference>
<dbReference type="Gene3D" id="3.90.1570.10">
    <property type="entry name" value="tt1808, chain A"/>
    <property type="match status" value="1"/>
</dbReference>
<gene>
    <name evidence="2" type="ORF">AWL63_13590</name>
</gene>
<dbReference type="EMBL" id="CP014168">
    <property type="protein sequence ID" value="AOH84843.1"/>
    <property type="molecule type" value="Genomic_DNA"/>
</dbReference>
<dbReference type="Pfam" id="PF05685">
    <property type="entry name" value="Uma2"/>
    <property type="match status" value="1"/>
</dbReference>
<dbReference type="InterPro" id="IPR008538">
    <property type="entry name" value="Uma2"/>
</dbReference>
<proteinExistence type="predicted"/>
<accession>A0A1B3ZBN0</accession>
<dbReference type="STRING" id="1560345.AWL63_13590"/>
<dbReference type="InterPro" id="IPR012296">
    <property type="entry name" value="Nuclease_put_TT1808"/>
</dbReference>
<name>A0A1B3ZBN0_9SPHN</name>
<dbReference type="InterPro" id="IPR011335">
    <property type="entry name" value="Restrct_endonuc-II-like"/>
</dbReference>
<evidence type="ECO:0000259" key="1">
    <source>
        <dbReference type="Pfam" id="PF05685"/>
    </source>
</evidence>
<dbReference type="SUPFAM" id="SSF52980">
    <property type="entry name" value="Restriction endonuclease-like"/>
    <property type="match status" value="1"/>
</dbReference>
<dbReference type="CDD" id="cd06260">
    <property type="entry name" value="DUF820-like"/>
    <property type="match status" value="1"/>
</dbReference>
<dbReference type="Proteomes" id="UP000094256">
    <property type="component" value="Chromosome"/>
</dbReference>
<dbReference type="KEGG" id="span:AWL63_13590"/>
<organism evidence="2 3">
    <name type="scientific">Sphingomonas panacis</name>
    <dbReference type="NCBI Taxonomy" id="1560345"/>
    <lineage>
        <taxon>Bacteria</taxon>
        <taxon>Pseudomonadati</taxon>
        <taxon>Pseudomonadota</taxon>
        <taxon>Alphaproteobacteria</taxon>
        <taxon>Sphingomonadales</taxon>
        <taxon>Sphingomonadaceae</taxon>
        <taxon>Sphingomonas</taxon>
    </lineage>
</organism>
<evidence type="ECO:0000313" key="3">
    <source>
        <dbReference type="Proteomes" id="UP000094256"/>
    </source>
</evidence>
<reference evidence="2 3" key="1">
    <citation type="submission" date="2016-01" db="EMBL/GenBank/DDBJ databases">
        <title>Complete genome and mega plasmid sequence of Sphingomonas panacis DCY99 elicits systemic resistance in rice to Xanthomonas oryzae.</title>
        <authorList>
            <person name="Kim Y.J."/>
            <person name="Yang D.C."/>
            <person name="Sing P."/>
        </authorList>
    </citation>
    <scope>NUCLEOTIDE SEQUENCE [LARGE SCALE GENOMIC DNA]</scope>
    <source>
        <strain evidence="2 3">DCY99</strain>
    </source>
</reference>
<feature type="domain" description="Putative restriction endonuclease" evidence="1">
    <location>
        <begin position="19"/>
        <end position="179"/>
    </location>
</feature>
<dbReference type="PANTHER" id="PTHR35400">
    <property type="entry name" value="SLR1083 PROTEIN"/>
    <property type="match status" value="1"/>
</dbReference>
<sequence>MSEIVPLTIEPLPVKLRVEDYLTLDELGAFDAYGKTELIEGEIVYINAQHRPHARIKSRLYRLIADALDEIGSDLEALVEGSIAMPPHNVPEPDISLTAEPEGKGLIPLASLALVIEVADATVKNDLGRKLRIYAREGVSEYWVVDVSKARIHQMWTPAGDSYAECREIAFGARIVAATIEGLAVETNTL</sequence>
<evidence type="ECO:0000313" key="2">
    <source>
        <dbReference type="EMBL" id="AOH84843.1"/>
    </source>
</evidence>
<dbReference type="OrthoDB" id="196625at2"/>